<reference evidence="1" key="1">
    <citation type="submission" date="2023-03" db="EMBL/GenBank/DDBJ databases">
        <title>Massive genome expansion in bonnet fungi (Mycena s.s.) driven by repeated elements and novel gene families across ecological guilds.</title>
        <authorList>
            <consortium name="Lawrence Berkeley National Laboratory"/>
            <person name="Harder C.B."/>
            <person name="Miyauchi S."/>
            <person name="Viragh M."/>
            <person name="Kuo A."/>
            <person name="Thoen E."/>
            <person name="Andreopoulos B."/>
            <person name="Lu D."/>
            <person name="Skrede I."/>
            <person name="Drula E."/>
            <person name="Henrissat B."/>
            <person name="Morin E."/>
            <person name="Kohler A."/>
            <person name="Barry K."/>
            <person name="LaButti K."/>
            <person name="Morin E."/>
            <person name="Salamov A."/>
            <person name="Lipzen A."/>
            <person name="Mereny Z."/>
            <person name="Hegedus B."/>
            <person name="Baldrian P."/>
            <person name="Stursova M."/>
            <person name="Weitz H."/>
            <person name="Taylor A."/>
            <person name="Grigoriev I.V."/>
            <person name="Nagy L.G."/>
            <person name="Martin F."/>
            <person name="Kauserud H."/>
        </authorList>
    </citation>
    <scope>NUCLEOTIDE SEQUENCE</scope>
    <source>
        <strain evidence="1">CBHHK067</strain>
    </source>
</reference>
<accession>A0AAD7GRD0</accession>
<evidence type="ECO:0000313" key="1">
    <source>
        <dbReference type="EMBL" id="KAJ7702999.1"/>
    </source>
</evidence>
<gene>
    <name evidence="1" type="ORF">B0H17DRAFT_1041148</name>
</gene>
<dbReference type="EMBL" id="JARKIE010000013">
    <property type="protein sequence ID" value="KAJ7702999.1"/>
    <property type="molecule type" value="Genomic_DNA"/>
</dbReference>
<organism evidence="1 2">
    <name type="scientific">Mycena rosella</name>
    <name type="common">Pink bonnet</name>
    <name type="synonym">Agaricus rosellus</name>
    <dbReference type="NCBI Taxonomy" id="1033263"/>
    <lineage>
        <taxon>Eukaryota</taxon>
        <taxon>Fungi</taxon>
        <taxon>Dikarya</taxon>
        <taxon>Basidiomycota</taxon>
        <taxon>Agaricomycotina</taxon>
        <taxon>Agaricomycetes</taxon>
        <taxon>Agaricomycetidae</taxon>
        <taxon>Agaricales</taxon>
        <taxon>Marasmiineae</taxon>
        <taxon>Mycenaceae</taxon>
        <taxon>Mycena</taxon>
    </lineage>
</organism>
<name>A0AAD7GRD0_MYCRO</name>
<dbReference type="GO" id="GO:0043248">
    <property type="term" value="P:proteasome assembly"/>
    <property type="evidence" value="ECO:0007669"/>
    <property type="project" value="InterPro"/>
</dbReference>
<dbReference type="Proteomes" id="UP001221757">
    <property type="component" value="Unassembled WGS sequence"/>
</dbReference>
<comment type="caution">
    <text evidence="1">The sequence shown here is derived from an EMBL/GenBank/DDBJ whole genome shotgun (WGS) entry which is preliminary data.</text>
</comment>
<sequence>MSDVQLLIAVQTKYYAGSDASQPGIVVQVTRLRGSRREQAAAEGHLARDWACAMPPGKGGQSTGTTLFRTTGSDAALSMACRLAKRLQAQVFVALDVESRLVMVVEKRIVDSLAV</sequence>
<protein>
    <submittedName>
        <fullName evidence="1">Uncharacterized protein</fullName>
    </submittedName>
</protein>
<dbReference type="Pfam" id="PF16093">
    <property type="entry name" value="PAC4"/>
    <property type="match status" value="1"/>
</dbReference>
<evidence type="ECO:0000313" key="2">
    <source>
        <dbReference type="Proteomes" id="UP001221757"/>
    </source>
</evidence>
<dbReference type="AlphaFoldDB" id="A0AAD7GRD0"/>
<dbReference type="InterPro" id="IPR032157">
    <property type="entry name" value="PAC4"/>
</dbReference>
<proteinExistence type="predicted"/>
<keyword evidence="2" id="KW-1185">Reference proteome</keyword>